<proteinExistence type="predicted"/>
<evidence type="ECO:0000313" key="1">
    <source>
        <dbReference type="EMBL" id="AUO14924.1"/>
    </source>
</evidence>
<name>A0A2I6SBI1_9VIRU</name>
<dbReference type="EMBL" id="MG702567">
    <property type="protein sequence ID" value="AUO14924.1"/>
    <property type="molecule type" value="Genomic_DNA"/>
</dbReference>
<protein>
    <submittedName>
        <fullName evidence="1">WSSV051</fullName>
    </submittedName>
</protein>
<reference evidence="1" key="2">
    <citation type="journal article" date="2018" name="Genome Announc.">
        <title>First Report of a Complete Genome Sequence of White spot syndrome virus from India.</title>
        <authorList>
            <person name="Vinaya Kumar K."/>
            <person name="Shekhar M.S."/>
            <person name="Otta S.K."/>
            <person name="Karthic K."/>
            <person name="Ashok Kumar J."/>
            <person name="Gopikrishna G."/>
            <person name="Vijayan K.K."/>
        </authorList>
    </citation>
    <scope>NUCLEOTIDE SEQUENCE</scope>
    <source>
        <strain evidence="1">IN_AP4RU</strain>
    </source>
</reference>
<reference evidence="1" key="1">
    <citation type="submission" date="2017-12" db="EMBL/GenBank/DDBJ databases">
        <authorList>
            <person name="Katneni V.K."/>
            <person name="Shekhar M.S."/>
            <person name="Otta S.K."/>
            <person name="Karthic K."/>
            <person name="Jangam A.K."/>
            <person name="Gopikrishna G."/>
            <person name="Vijayan K.K."/>
        </authorList>
    </citation>
    <scope>NUCLEOTIDE SEQUENCE [LARGE SCALE GENOMIC DNA]</scope>
    <source>
        <strain evidence="1">IN_AP4RU</strain>
    </source>
</reference>
<accession>A0A2I6SBI1</accession>
<dbReference type="Proteomes" id="UP000267352">
    <property type="component" value="Segment"/>
</dbReference>
<organism evidence="1">
    <name type="scientific">White spot syndrome virus</name>
    <dbReference type="NCBI Taxonomy" id="342409"/>
    <lineage>
        <taxon>Viruses</taxon>
        <taxon>Viruses incertae sedis</taxon>
        <taxon>Naldaviricetes</taxon>
        <taxon>Nimaviridae</taxon>
        <taxon>Whispovirus</taxon>
    </lineage>
</organism>
<sequence length="42" mass="4901">MFAITHKMGIRFHELNIEHWYRLVDAIESIISDAARRVGTAM</sequence>